<dbReference type="OrthoDB" id="2788229at2759"/>
<organism evidence="1 2">
    <name type="scientific">Rhodocollybia butyracea</name>
    <dbReference type="NCBI Taxonomy" id="206335"/>
    <lineage>
        <taxon>Eukaryota</taxon>
        <taxon>Fungi</taxon>
        <taxon>Dikarya</taxon>
        <taxon>Basidiomycota</taxon>
        <taxon>Agaricomycotina</taxon>
        <taxon>Agaricomycetes</taxon>
        <taxon>Agaricomycetidae</taxon>
        <taxon>Agaricales</taxon>
        <taxon>Marasmiineae</taxon>
        <taxon>Omphalotaceae</taxon>
        <taxon>Rhodocollybia</taxon>
    </lineage>
</organism>
<evidence type="ECO:0000313" key="2">
    <source>
        <dbReference type="Proteomes" id="UP000772434"/>
    </source>
</evidence>
<sequence>MPFKTIWSVLSSLFTSGGSNTEKDYSERTGRKEVVEPPTPNFRRISRATRKIRRLTYLKTKPLPSLPPEPKAPPPLPPMILRRIFAFLKSSRESRRNRRFLLGCALVCRAWVFPSRAVALSGRIYLEGDLELVRSLAGLLDSPYCTLAPHIQWLDISWCNGTFQIFIVKYLPLLVNLVRLEIGVCSSDFAGCLQMYGYYQKKKTQLSTKLQILGIKWWDQSQGGVASGDMNMWYLFQSWFSPFPLRVLKVEEAQFGTMFTELPISSISRTIFASVERLELGLNQETFLRPPHANLRYLPQLTHLTLSFQSENRCQYGAETALTLLESIRSPLRSIHLQFAYPFELSPREAWGCLDAFLYSVDRLPHLRHLSFARVEPGPPLPVWDSFDQTIRCDEKQNKAEKQKRKPLFHWKTEQTKIAVGKAKPKVLKKFLPLCLKKGLFDTDDEKLRLDGDVGGGVDNNDTESMAITRRADLAPVLMDLTEFVNKDMPEWLEGFMIYDF</sequence>
<name>A0A9P5PXL0_9AGAR</name>
<accession>A0A9P5PXL0</accession>
<reference evidence="1" key="1">
    <citation type="submission" date="2020-11" db="EMBL/GenBank/DDBJ databases">
        <authorList>
            <consortium name="DOE Joint Genome Institute"/>
            <person name="Ahrendt S."/>
            <person name="Riley R."/>
            <person name="Andreopoulos W."/>
            <person name="Labutti K."/>
            <person name="Pangilinan J."/>
            <person name="Ruiz-Duenas F.J."/>
            <person name="Barrasa J.M."/>
            <person name="Sanchez-Garcia M."/>
            <person name="Camarero S."/>
            <person name="Miyauchi S."/>
            <person name="Serrano A."/>
            <person name="Linde D."/>
            <person name="Babiker R."/>
            <person name="Drula E."/>
            <person name="Ayuso-Fernandez I."/>
            <person name="Pacheco R."/>
            <person name="Padilla G."/>
            <person name="Ferreira P."/>
            <person name="Barriuso J."/>
            <person name="Kellner H."/>
            <person name="Castanera R."/>
            <person name="Alfaro M."/>
            <person name="Ramirez L."/>
            <person name="Pisabarro A.G."/>
            <person name="Kuo A."/>
            <person name="Tritt A."/>
            <person name="Lipzen A."/>
            <person name="He G."/>
            <person name="Yan M."/>
            <person name="Ng V."/>
            <person name="Cullen D."/>
            <person name="Martin F."/>
            <person name="Rosso M.-N."/>
            <person name="Henrissat B."/>
            <person name="Hibbett D."/>
            <person name="Martinez A.T."/>
            <person name="Grigoriev I.V."/>
        </authorList>
    </citation>
    <scope>NUCLEOTIDE SEQUENCE</scope>
    <source>
        <strain evidence="1">AH 40177</strain>
    </source>
</reference>
<dbReference type="EMBL" id="JADNRY010000036">
    <property type="protein sequence ID" value="KAF9070942.1"/>
    <property type="molecule type" value="Genomic_DNA"/>
</dbReference>
<keyword evidence="2" id="KW-1185">Reference proteome</keyword>
<comment type="caution">
    <text evidence="1">The sequence shown here is derived from an EMBL/GenBank/DDBJ whole genome shotgun (WGS) entry which is preliminary data.</text>
</comment>
<gene>
    <name evidence="1" type="ORF">BDP27DRAFT_1446653</name>
</gene>
<dbReference type="Proteomes" id="UP000772434">
    <property type="component" value="Unassembled WGS sequence"/>
</dbReference>
<evidence type="ECO:0008006" key="3">
    <source>
        <dbReference type="Google" id="ProtNLM"/>
    </source>
</evidence>
<evidence type="ECO:0000313" key="1">
    <source>
        <dbReference type="EMBL" id="KAF9070942.1"/>
    </source>
</evidence>
<protein>
    <recommendedName>
        <fullName evidence="3">F-box domain-containing protein</fullName>
    </recommendedName>
</protein>
<proteinExistence type="predicted"/>
<dbReference type="SUPFAM" id="SSF52047">
    <property type="entry name" value="RNI-like"/>
    <property type="match status" value="1"/>
</dbReference>
<dbReference type="AlphaFoldDB" id="A0A9P5PXL0"/>